<evidence type="ECO:0000256" key="1">
    <source>
        <dbReference type="SAM" id="MobiDB-lite"/>
    </source>
</evidence>
<accession>A0AAW9CBI1</accession>
<keyword evidence="2" id="KW-1133">Transmembrane helix</keyword>
<dbReference type="EMBL" id="JAUEQX010000023">
    <property type="protein sequence ID" value="MDW3779674.1"/>
    <property type="molecule type" value="Genomic_DNA"/>
</dbReference>
<gene>
    <name evidence="3" type="primary">traP</name>
    <name evidence="3" type="ORF">QWU01_23010</name>
</gene>
<evidence type="ECO:0000313" key="3">
    <source>
        <dbReference type="EMBL" id="MDW3779674.1"/>
    </source>
</evidence>
<dbReference type="InterPro" id="IPR049608">
    <property type="entry name" value="TraP-like"/>
</dbReference>
<name>A0AAW9CBI1_KLUCR</name>
<feature type="region of interest" description="Disordered" evidence="1">
    <location>
        <begin position="81"/>
        <end position="120"/>
    </location>
</feature>
<dbReference type="Proteomes" id="UP001276300">
    <property type="component" value="Unassembled WGS sequence"/>
</dbReference>
<organism evidence="3 4">
    <name type="scientific">Kluyvera cryocrescens</name>
    <name type="common">Kluyvera citrophila</name>
    <dbReference type="NCBI Taxonomy" id="580"/>
    <lineage>
        <taxon>Bacteria</taxon>
        <taxon>Pseudomonadati</taxon>
        <taxon>Pseudomonadota</taxon>
        <taxon>Gammaproteobacteria</taxon>
        <taxon>Enterobacterales</taxon>
        <taxon>Enterobacteriaceae</taxon>
        <taxon>Kluyvera</taxon>
    </lineage>
</organism>
<keyword evidence="2" id="KW-0472">Membrane</keyword>
<protein>
    <submittedName>
        <fullName evidence="3">Conjugal transfer protein TraP</fullName>
    </submittedName>
</protein>
<comment type="caution">
    <text evidence="3">The sequence shown here is derived from an EMBL/GenBank/DDBJ whole genome shotgun (WGS) entry which is preliminary data.</text>
</comment>
<feature type="compositionally biased region" description="Polar residues" evidence="1">
    <location>
        <begin position="84"/>
        <end position="93"/>
    </location>
</feature>
<proteinExistence type="predicted"/>
<evidence type="ECO:0000313" key="4">
    <source>
        <dbReference type="Proteomes" id="UP001276300"/>
    </source>
</evidence>
<feature type="compositionally biased region" description="Low complexity" evidence="1">
    <location>
        <begin position="104"/>
        <end position="119"/>
    </location>
</feature>
<sequence length="259" mass="28257">MSQQSEEVLDGDVILPEEEFNEADAFGEEQTDKVPFWKREILFGYSLPWILGAVLLLAAGGWFVFGTSHGYGMNKPSDAEFSEVENTLGQSSGDAPHRESPDMTSSSTAPTLSPASAPADNLEMMKDIRDELNAREERINASIQVLQKSINQLSDAIKRDEAYAVETRNQVVAITEKMAGLETRHESTPVTNAKAAISKRKPSSPVAGMTVVSLENGMAWIKWQGSTWAVREGDQLGKVTINRIDPATRSISTTGGVLR</sequence>
<dbReference type="RefSeq" id="WP_318243165.1">
    <property type="nucleotide sequence ID" value="NZ_JAUEQX010000023.1"/>
</dbReference>
<dbReference type="AlphaFoldDB" id="A0AAW9CBI1"/>
<evidence type="ECO:0000256" key="2">
    <source>
        <dbReference type="SAM" id="Phobius"/>
    </source>
</evidence>
<reference evidence="3" key="1">
    <citation type="journal article" date="2023" name="J Glob Antimicrob Resist">
        <title>Emergence of NDM-1 and KPC-3 carbapenemases in Kluyvera cryocrescens: Investigating genetic heterogeneity and acquisition routes of blaNDM-1 in Enterobacterales species in Portugal.</title>
        <authorList>
            <person name="Loiodice M."/>
            <person name="Ribeiro M."/>
            <person name="Peixe L."/>
            <person name="Novais A."/>
        </authorList>
    </citation>
    <scope>NUCLEOTIDE SEQUENCE</scope>
    <source>
        <strain evidence="3">K629</strain>
    </source>
</reference>
<dbReference type="NCBIfam" id="NF033885">
    <property type="entry name" value="conj_TraP_IncI1"/>
    <property type="match status" value="1"/>
</dbReference>
<feature type="transmembrane region" description="Helical" evidence="2">
    <location>
        <begin position="42"/>
        <end position="65"/>
    </location>
</feature>
<keyword evidence="2" id="KW-0812">Transmembrane</keyword>